<dbReference type="OrthoDB" id="77878at2759"/>
<proteinExistence type="predicted"/>
<keyword evidence="1" id="KW-1185">Reference proteome</keyword>
<sequence length="400" mass="44746">MWGRFYWGTKGGEVGIVVVFAWLSSEERHLKPYLDLYYSLGWSSLVCHADFLTLFFPEKATSLADSILKELVKQEIKTRTLPIVFAAFSGGPKGCMYKVIQLIEGKCAGQLSKDEYRSVGDCLCGQIYDSTPVDFTSDLGTRFVLHPSVLKMSSPPRVVSWMAKAFASGLDALFINRFEAQRADYWQTLYSSANFGPITIFCSEDDKLAPYSVVSNFAQRLQEQGADVNLVKWNSSPHVGHYKYHPDEYEAAVTQLLRKAAVVFANRRQHNGVSDMNNTSNPTPESVYDHHRTAESSNASLRRLAIDSTPTTDPGNNYSLPSSMEYHENQVIEKAELFHTNNVPSIGARGVLGQILYDVCVAENIEGWDLNPVAPFNGQHVLRNKHGAFNPVKCILRSRL</sequence>
<reference evidence="2" key="2">
    <citation type="submission" date="2025-08" db="UniProtKB">
        <authorList>
            <consortium name="RefSeq"/>
        </authorList>
    </citation>
    <scope>IDENTIFICATION</scope>
    <source>
        <tissue evidence="2">Leaf</tissue>
    </source>
</reference>
<dbReference type="PANTHER" id="PTHR12265">
    <property type="entry name" value="TRANSMEMBRANE PROTEIN 53"/>
    <property type="match status" value="1"/>
</dbReference>
<gene>
    <name evidence="2" type="primary">LOC109722264</name>
</gene>
<dbReference type="InterPro" id="IPR029058">
    <property type="entry name" value="AB_hydrolase_fold"/>
</dbReference>
<accession>A0A6P5GCS2</accession>
<organism evidence="1 2">
    <name type="scientific">Ananas comosus</name>
    <name type="common">Pineapple</name>
    <name type="synonym">Ananas ananas</name>
    <dbReference type="NCBI Taxonomy" id="4615"/>
    <lineage>
        <taxon>Eukaryota</taxon>
        <taxon>Viridiplantae</taxon>
        <taxon>Streptophyta</taxon>
        <taxon>Embryophyta</taxon>
        <taxon>Tracheophyta</taxon>
        <taxon>Spermatophyta</taxon>
        <taxon>Magnoliopsida</taxon>
        <taxon>Liliopsida</taxon>
        <taxon>Poales</taxon>
        <taxon>Bromeliaceae</taxon>
        <taxon>Bromelioideae</taxon>
        <taxon>Ananas</taxon>
    </lineage>
</organism>
<evidence type="ECO:0000313" key="2">
    <source>
        <dbReference type="RefSeq" id="XP_020105829.1"/>
    </source>
</evidence>
<dbReference type="SUPFAM" id="SSF53474">
    <property type="entry name" value="alpha/beta-Hydrolases"/>
    <property type="match status" value="1"/>
</dbReference>
<dbReference type="Gene3D" id="3.40.50.1820">
    <property type="entry name" value="alpha/beta hydrolase"/>
    <property type="match status" value="1"/>
</dbReference>
<evidence type="ECO:0000313" key="1">
    <source>
        <dbReference type="Proteomes" id="UP000515123"/>
    </source>
</evidence>
<dbReference type="PANTHER" id="PTHR12265:SF0">
    <property type="entry name" value="EXPRESSED PROTEIN"/>
    <property type="match status" value="1"/>
</dbReference>
<dbReference type="GeneID" id="109722264"/>
<dbReference type="Pfam" id="PF05705">
    <property type="entry name" value="DUF829"/>
    <property type="match status" value="2"/>
</dbReference>
<dbReference type="Proteomes" id="UP000515123">
    <property type="component" value="Linkage group 1"/>
</dbReference>
<dbReference type="AlphaFoldDB" id="A0A6P5GCS2"/>
<dbReference type="InterPro" id="IPR008547">
    <property type="entry name" value="DUF829_TMEM53"/>
</dbReference>
<protein>
    <submittedName>
        <fullName evidence="2">Uncharacterized protein LOC109722264 isoform X1</fullName>
    </submittedName>
</protein>
<reference evidence="1" key="1">
    <citation type="journal article" date="2015" name="Nat. Genet.">
        <title>The pineapple genome and the evolution of CAM photosynthesis.</title>
        <authorList>
            <person name="Ming R."/>
            <person name="VanBuren R."/>
            <person name="Wai C.M."/>
            <person name="Tang H."/>
            <person name="Schatz M.C."/>
            <person name="Bowers J.E."/>
            <person name="Lyons E."/>
            <person name="Wang M.L."/>
            <person name="Chen J."/>
            <person name="Biggers E."/>
            <person name="Zhang J."/>
            <person name="Huang L."/>
            <person name="Zhang L."/>
            <person name="Miao W."/>
            <person name="Zhang J."/>
            <person name="Ye Z."/>
            <person name="Miao C."/>
            <person name="Lin Z."/>
            <person name="Wang H."/>
            <person name="Zhou H."/>
            <person name="Yim W.C."/>
            <person name="Priest H.D."/>
            <person name="Zheng C."/>
            <person name="Woodhouse M."/>
            <person name="Edger P.P."/>
            <person name="Guyot R."/>
            <person name="Guo H.B."/>
            <person name="Guo H."/>
            <person name="Zheng G."/>
            <person name="Singh R."/>
            <person name="Sharma A."/>
            <person name="Min X."/>
            <person name="Zheng Y."/>
            <person name="Lee H."/>
            <person name="Gurtowski J."/>
            <person name="Sedlazeck F.J."/>
            <person name="Harkess A."/>
            <person name="McKain M.R."/>
            <person name="Liao Z."/>
            <person name="Fang J."/>
            <person name="Liu J."/>
            <person name="Zhang X."/>
            <person name="Zhang Q."/>
            <person name="Hu W."/>
            <person name="Qin Y."/>
            <person name="Wang K."/>
            <person name="Chen L.Y."/>
            <person name="Shirley N."/>
            <person name="Lin Y.R."/>
            <person name="Liu L.Y."/>
            <person name="Hernandez A.G."/>
            <person name="Wright C.L."/>
            <person name="Bulone V."/>
            <person name="Tuskan G.A."/>
            <person name="Heath K."/>
            <person name="Zee F."/>
            <person name="Moore P.H."/>
            <person name="Sunkar R."/>
            <person name="Leebens-Mack J.H."/>
            <person name="Mockler T."/>
            <person name="Bennetzen J.L."/>
            <person name="Freeling M."/>
            <person name="Sankoff D."/>
            <person name="Paterson A.H."/>
            <person name="Zhu X."/>
            <person name="Yang X."/>
            <person name="Smith J.A."/>
            <person name="Cushman J.C."/>
            <person name="Paull R.E."/>
            <person name="Yu Q."/>
        </authorList>
    </citation>
    <scope>NUCLEOTIDE SEQUENCE [LARGE SCALE GENOMIC DNA]</scope>
    <source>
        <strain evidence="1">cv. F153</strain>
    </source>
</reference>
<dbReference type="RefSeq" id="XP_020105829.1">
    <property type="nucleotide sequence ID" value="XM_020250240.1"/>
</dbReference>
<name>A0A6P5GCS2_ANACO</name>